<protein>
    <submittedName>
        <fullName evidence="4">50S ribosomal protein L13</fullName>
    </submittedName>
</protein>
<dbReference type="InterPro" id="IPR036899">
    <property type="entry name" value="Ribosomal_uL13_sf"/>
</dbReference>
<proteinExistence type="inferred from homology"/>
<evidence type="ECO:0000256" key="3">
    <source>
        <dbReference type="ARBA" id="ARBA00023274"/>
    </source>
</evidence>
<dbReference type="Gene3D" id="3.90.1180.10">
    <property type="entry name" value="Ribosomal protein L13"/>
    <property type="match status" value="1"/>
</dbReference>
<dbReference type="NCBIfam" id="TIGR01066">
    <property type="entry name" value="rplM_bact"/>
    <property type="match status" value="1"/>
</dbReference>
<keyword evidence="3" id="KW-0687">Ribonucleoprotein</keyword>
<dbReference type="GO" id="GO:0003729">
    <property type="term" value="F:mRNA binding"/>
    <property type="evidence" value="ECO:0007669"/>
    <property type="project" value="TreeGrafter"/>
</dbReference>
<evidence type="ECO:0000256" key="2">
    <source>
        <dbReference type="ARBA" id="ARBA00022980"/>
    </source>
</evidence>
<dbReference type="CDD" id="cd00392">
    <property type="entry name" value="Ribosomal_L13"/>
    <property type="match status" value="1"/>
</dbReference>
<dbReference type="GO" id="GO:0017148">
    <property type="term" value="P:negative regulation of translation"/>
    <property type="evidence" value="ECO:0007669"/>
    <property type="project" value="TreeGrafter"/>
</dbReference>
<sequence length="149" mass="16990">MSYTAGTFFANPSSVEKKWLLIDAKDMVLGRLAAKIARMLRGKHKPYYTPFIDCGDNIVVINAAQIKLTGKKLEQNKFYWHTGHPGGIKERSFGQIIQGKYPERLLKNAVKRMMPKESPLARKQFKNLYVYAASAHKHEAQQPSLIDVR</sequence>
<dbReference type="Proteomes" id="UP000837675">
    <property type="component" value="Unassembled WGS sequence"/>
</dbReference>
<dbReference type="PANTHER" id="PTHR11545:SF2">
    <property type="entry name" value="LARGE RIBOSOMAL SUBUNIT PROTEIN UL13M"/>
    <property type="match status" value="1"/>
</dbReference>
<dbReference type="GO" id="GO:0006412">
    <property type="term" value="P:translation"/>
    <property type="evidence" value="ECO:0007669"/>
    <property type="project" value="InterPro"/>
</dbReference>
<comment type="similarity">
    <text evidence="1">Belongs to the universal ribosomal protein uL13 family.</text>
</comment>
<dbReference type="HAMAP" id="MF_01366">
    <property type="entry name" value="Ribosomal_uL13"/>
    <property type="match status" value="1"/>
</dbReference>
<gene>
    <name evidence="4" type="ORF">MHYMCMPASI_00124</name>
</gene>
<dbReference type="SUPFAM" id="SSF52161">
    <property type="entry name" value="Ribosomal protein L13"/>
    <property type="match status" value="1"/>
</dbReference>
<dbReference type="PANTHER" id="PTHR11545">
    <property type="entry name" value="RIBOSOMAL PROTEIN L13"/>
    <property type="match status" value="1"/>
</dbReference>
<dbReference type="InterPro" id="IPR005823">
    <property type="entry name" value="Ribosomal_uL13_bac-type"/>
</dbReference>
<reference evidence="4" key="1">
    <citation type="submission" date="2021-06" db="EMBL/GenBank/DDBJ databases">
        <authorList>
            <person name="Nardi T."/>
            <person name="Nardi T."/>
        </authorList>
    </citation>
    <scope>NUCLEOTIDE SEQUENCE</scope>
</reference>
<dbReference type="InterPro" id="IPR005822">
    <property type="entry name" value="Ribosomal_uL13"/>
</dbReference>
<evidence type="ECO:0000256" key="1">
    <source>
        <dbReference type="ARBA" id="ARBA00006227"/>
    </source>
</evidence>
<comment type="caution">
    <text evidence="4">The sequence shown here is derived from an EMBL/GenBank/DDBJ whole genome shotgun (WGS) entry which is preliminary data.</text>
</comment>
<keyword evidence="5" id="KW-1185">Reference proteome</keyword>
<organism evidence="4 5">
    <name type="scientific">Hyalomma marginatum</name>
    <dbReference type="NCBI Taxonomy" id="34627"/>
    <lineage>
        <taxon>Eukaryota</taxon>
        <taxon>Metazoa</taxon>
        <taxon>Ecdysozoa</taxon>
        <taxon>Arthropoda</taxon>
        <taxon>Chelicerata</taxon>
        <taxon>Arachnida</taxon>
        <taxon>Acari</taxon>
        <taxon>Parasitiformes</taxon>
        <taxon>Ixodida</taxon>
        <taxon>Ixodoidea</taxon>
        <taxon>Ixodidae</taxon>
        <taxon>Hyalomminae</taxon>
        <taxon>Hyalomma</taxon>
    </lineage>
</organism>
<dbReference type="Pfam" id="PF00572">
    <property type="entry name" value="Ribosomal_L13"/>
    <property type="match status" value="1"/>
</dbReference>
<dbReference type="PIRSF" id="PIRSF002181">
    <property type="entry name" value="Ribosomal_L13"/>
    <property type="match status" value="1"/>
</dbReference>
<evidence type="ECO:0000313" key="5">
    <source>
        <dbReference type="Proteomes" id="UP000837675"/>
    </source>
</evidence>
<dbReference type="AlphaFoldDB" id="A0A8S4BZN7"/>
<keyword evidence="2 4" id="KW-0689">Ribosomal protein</keyword>
<evidence type="ECO:0000313" key="4">
    <source>
        <dbReference type="EMBL" id="CAG7589309.1"/>
    </source>
</evidence>
<dbReference type="GO" id="GO:0022625">
    <property type="term" value="C:cytosolic large ribosomal subunit"/>
    <property type="evidence" value="ECO:0007669"/>
    <property type="project" value="TreeGrafter"/>
</dbReference>
<name>A0A8S4BZN7_9ACAR</name>
<dbReference type="GO" id="GO:0003735">
    <property type="term" value="F:structural constituent of ribosome"/>
    <property type="evidence" value="ECO:0007669"/>
    <property type="project" value="InterPro"/>
</dbReference>
<accession>A0A8S4BZN7</accession>
<dbReference type="EMBL" id="CAJVAF010000031">
    <property type="protein sequence ID" value="CAG7589309.1"/>
    <property type="molecule type" value="Genomic_DNA"/>
</dbReference>